<evidence type="ECO:0000256" key="5">
    <source>
        <dbReference type="SAM" id="SignalP"/>
    </source>
</evidence>
<keyword evidence="6" id="KW-0255">Endonuclease</keyword>
<dbReference type="InterPro" id="IPR044925">
    <property type="entry name" value="His-Me_finger_sf"/>
</dbReference>
<dbReference type="PANTHER" id="PTHR33607:SF2">
    <property type="entry name" value="ENDONUCLEASE-1"/>
    <property type="match status" value="1"/>
</dbReference>
<name>A0A379F355_9BACT</name>
<dbReference type="InterPro" id="IPR007346">
    <property type="entry name" value="Endonuclease-I"/>
</dbReference>
<dbReference type="EMBL" id="UGTP01000001">
    <property type="protein sequence ID" value="SUC13052.1"/>
    <property type="molecule type" value="Genomic_DNA"/>
</dbReference>
<evidence type="ECO:0000313" key="6">
    <source>
        <dbReference type="EMBL" id="RAS41821.1"/>
    </source>
</evidence>
<dbReference type="AlphaFoldDB" id="A0A379F355"/>
<evidence type="ECO:0000256" key="1">
    <source>
        <dbReference type="ARBA" id="ARBA00006429"/>
    </source>
</evidence>
<dbReference type="OrthoDB" id="9770276at2"/>
<evidence type="ECO:0000256" key="4">
    <source>
        <dbReference type="SAM" id="MobiDB-lite"/>
    </source>
</evidence>
<dbReference type="Proteomes" id="UP000249852">
    <property type="component" value="Unassembled WGS sequence"/>
</dbReference>
<dbReference type="RefSeq" id="WP_006044268.1">
    <property type="nucleotide sequence ID" value="NZ_CAKAQN010000019.1"/>
</dbReference>
<organism evidence="7 9">
    <name type="scientific">Prevotella pallens</name>
    <dbReference type="NCBI Taxonomy" id="60133"/>
    <lineage>
        <taxon>Bacteria</taxon>
        <taxon>Pseudomonadati</taxon>
        <taxon>Bacteroidota</taxon>
        <taxon>Bacteroidia</taxon>
        <taxon>Bacteroidales</taxon>
        <taxon>Prevotellaceae</taxon>
        <taxon>Prevotella</taxon>
    </lineage>
</organism>
<dbReference type="PANTHER" id="PTHR33607">
    <property type="entry name" value="ENDONUCLEASE-1"/>
    <property type="match status" value="1"/>
</dbReference>
<keyword evidence="5" id="KW-0732">Signal</keyword>
<dbReference type="GO" id="GO:0016787">
    <property type="term" value="F:hydrolase activity"/>
    <property type="evidence" value="ECO:0007669"/>
    <property type="project" value="UniProtKB-KW"/>
</dbReference>
<evidence type="ECO:0000313" key="7">
    <source>
        <dbReference type="EMBL" id="SUC13052.1"/>
    </source>
</evidence>
<dbReference type="GeneID" id="78571345"/>
<protein>
    <submittedName>
        <fullName evidence="6">Endonuclease I</fullName>
    </submittedName>
    <submittedName>
        <fullName evidence="7">Extracellular ribonuclease</fullName>
        <ecNumber evidence="7">3.1.-.-</ecNumber>
    </submittedName>
</protein>
<comment type="similarity">
    <text evidence="1">Belongs to the EndA/NucM nuclease family.</text>
</comment>
<keyword evidence="2" id="KW-0540">Nuclease</keyword>
<evidence type="ECO:0000313" key="8">
    <source>
        <dbReference type="Proteomes" id="UP000249852"/>
    </source>
</evidence>
<accession>A0A379F355</accession>
<keyword evidence="3 7" id="KW-0378">Hydrolase</keyword>
<reference evidence="7 9" key="2">
    <citation type="submission" date="2018-06" db="EMBL/GenBank/DDBJ databases">
        <authorList>
            <consortium name="Pathogen Informatics"/>
            <person name="Doyle S."/>
        </authorList>
    </citation>
    <scope>NUCLEOTIDE SEQUENCE [LARGE SCALE GENOMIC DNA]</scope>
    <source>
        <strain evidence="7 9">NCTC13043</strain>
    </source>
</reference>
<dbReference type="EMBL" id="QLTQ01000035">
    <property type="protein sequence ID" value="RAS41821.1"/>
    <property type="molecule type" value="Genomic_DNA"/>
</dbReference>
<evidence type="ECO:0000313" key="9">
    <source>
        <dbReference type="Proteomes" id="UP000254235"/>
    </source>
</evidence>
<dbReference type="GO" id="GO:0004519">
    <property type="term" value="F:endonuclease activity"/>
    <property type="evidence" value="ECO:0007669"/>
    <property type="project" value="UniProtKB-KW"/>
</dbReference>
<feature type="chain" id="PRO_5043780804" evidence="5">
    <location>
        <begin position="22"/>
        <end position="517"/>
    </location>
</feature>
<sequence>MFKLKQVLLLVALSVALAVYAQGPNGTGTYYKGADGFSGKTLKTKLYHIVGKLHTTDYNGLWQTYKTTDKRPDGKLWDMYSKVTSYEIGSSSQGHPSGREGDGYNREHSVPKSWFNKQTPMHNDAFHVVPSDTYVNSVRGNLPYGENNGEMFKGQGNFAKKGKCTTAGYTGTVFEPADEYKGDFARIYFYMATAYEAAIANWKSPVMSGDEYKPYVKWQMDMLLRWAKEDPVSQKEILRNEAVYKVQGNRNPYVDYPGLEEYVWGNKVNDKFSYDHYVSPNPANPTDIGGVYPGHNGENPTEPVNPENSTDKYVFKKITKSSELQPETQYIIVCEQANTALSKADGTKTSSFYAPANVEINNSTITTAVDGNNTPHQITISGTDGAYALYDVAGKVYLISKTKKNVLEGVTNKSASWTITFSNDGNAEIKSNLSDNRSIFYNTQMARFATYTTTTQKPVQLYKFVKVVTGITNVENNTHKNTSGVYTLYGQKISNKAETSHLPKGVYVVNGKKVLVK</sequence>
<keyword evidence="8" id="KW-1185">Reference proteome</keyword>
<reference evidence="6 8" key="1">
    <citation type="submission" date="2018-06" db="EMBL/GenBank/DDBJ databases">
        <title>Genomic Encyclopedia of Archaeal and Bacterial Type Strains, Phase II (KMG-II): from individual species to whole genera.</title>
        <authorList>
            <person name="Goeker M."/>
        </authorList>
    </citation>
    <scope>NUCLEOTIDE SEQUENCE [LARGE SCALE GENOMIC DNA]</scope>
    <source>
        <strain evidence="6 8">DSM 18710</strain>
    </source>
</reference>
<dbReference type="EC" id="3.1.-.-" evidence="7"/>
<feature type="signal peptide" evidence="5">
    <location>
        <begin position="1"/>
        <end position="21"/>
    </location>
</feature>
<evidence type="ECO:0000256" key="2">
    <source>
        <dbReference type="ARBA" id="ARBA00022722"/>
    </source>
</evidence>
<feature type="compositionally biased region" description="Basic and acidic residues" evidence="4">
    <location>
        <begin position="97"/>
        <end position="108"/>
    </location>
</feature>
<feature type="region of interest" description="Disordered" evidence="4">
    <location>
        <begin position="87"/>
        <end position="108"/>
    </location>
</feature>
<proteinExistence type="inferred from homology"/>
<dbReference type="SUPFAM" id="SSF54060">
    <property type="entry name" value="His-Me finger endonucleases"/>
    <property type="match status" value="1"/>
</dbReference>
<gene>
    <name evidence="7" type="primary">bsn</name>
    <name evidence="6" type="ORF">BC673_13520</name>
    <name evidence="7" type="ORF">NCTC13043_01676</name>
</gene>
<evidence type="ECO:0000256" key="3">
    <source>
        <dbReference type="ARBA" id="ARBA00022801"/>
    </source>
</evidence>
<dbReference type="Proteomes" id="UP000254235">
    <property type="component" value="Unassembled WGS sequence"/>
</dbReference>
<dbReference type="Pfam" id="PF04231">
    <property type="entry name" value="Endonuclease_1"/>
    <property type="match status" value="1"/>
</dbReference>